<gene>
    <name evidence="1" type="ORF">C8D94_102122</name>
</gene>
<sequence>MERIKLIWDFRGPNAEPIATHHAKHLQEFAETEGLQDTICDTEKVNDLHYIAYLVVAKNMMDELRIRLKPNRGQLYRGTSNENN</sequence>
<proteinExistence type="predicted"/>
<comment type="caution">
    <text evidence="1">The sequence shown here is derived from an EMBL/GenBank/DDBJ whole genome shotgun (WGS) entry which is preliminary data.</text>
</comment>
<dbReference type="OrthoDB" id="1445783at2"/>
<keyword evidence="2" id="KW-1185">Reference proteome</keyword>
<dbReference type="RefSeq" id="WP_115123165.1">
    <property type="nucleotide sequence ID" value="NZ_QRAO01000002.1"/>
</dbReference>
<evidence type="ECO:0000313" key="1">
    <source>
        <dbReference type="EMBL" id="RDK86944.1"/>
    </source>
</evidence>
<evidence type="ECO:0000313" key="2">
    <source>
        <dbReference type="Proteomes" id="UP000255317"/>
    </source>
</evidence>
<name>A0A370QEZ5_9FLAO</name>
<dbReference type="AlphaFoldDB" id="A0A370QEZ5"/>
<dbReference type="EMBL" id="QRAO01000002">
    <property type="protein sequence ID" value="RDK86944.1"/>
    <property type="molecule type" value="Genomic_DNA"/>
</dbReference>
<protein>
    <submittedName>
        <fullName evidence="1">Uncharacterized protein</fullName>
    </submittedName>
</protein>
<accession>A0A370QEZ5</accession>
<reference evidence="1 2" key="1">
    <citation type="submission" date="2018-07" db="EMBL/GenBank/DDBJ databases">
        <title>Genomic Encyclopedia of Type Strains, Phase IV (KMG-IV): sequencing the most valuable type-strain genomes for metagenomic binning, comparative biology and taxonomic classification.</title>
        <authorList>
            <person name="Goeker M."/>
        </authorList>
    </citation>
    <scope>NUCLEOTIDE SEQUENCE [LARGE SCALE GENOMIC DNA]</scope>
    <source>
        <strain evidence="1 2">DSM 101478</strain>
    </source>
</reference>
<dbReference type="Proteomes" id="UP000255317">
    <property type="component" value="Unassembled WGS sequence"/>
</dbReference>
<organism evidence="1 2">
    <name type="scientific">Marinirhabdus gelatinilytica</name>
    <dbReference type="NCBI Taxonomy" id="1703343"/>
    <lineage>
        <taxon>Bacteria</taxon>
        <taxon>Pseudomonadati</taxon>
        <taxon>Bacteroidota</taxon>
        <taxon>Flavobacteriia</taxon>
        <taxon>Flavobacteriales</taxon>
        <taxon>Flavobacteriaceae</taxon>
    </lineage>
</organism>